<keyword evidence="1 3" id="KW-0732">Signal</keyword>
<dbReference type="PROSITE" id="PS51257">
    <property type="entry name" value="PROKAR_LIPOPROTEIN"/>
    <property type="match status" value="1"/>
</dbReference>
<feature type="signal peptide" evidence="3">
    <location>
        <begin position="1"/>
        <end position="20"/>
    </location>
</feature>
<dbReference type="Gene3D" id="3.30.1450.10">
    <property type="match status" value="1"/>
</dbReference>
<evidence type="ECO:0000313" key="5">
    <source>
        <dbReference type="EMBL" id="MFC7296906.1"/>
    </source>
</evidence>
<dbReference type="Pfam" id="PF04355">
    <property type="entry name" value="BamE"/>
    <property type="match status" value="1"/>
</dbReference>
<accession>A0ABW2J1J5</accession>
<reference evidence="6" key="1">
    <citation type="journal article" date="2019" name="Int. J. Syst. Evol. Microbiol.">
        <title>The Global Catalogue of Microorganisms (GCM) 10K type strain sequencing project: providing services to taxonomists for standard genome sequencing and annotation.</title>
        <authorList>
            <consortium name="The Broad Institute Genomics Platform"/>
            <consortium name="The Broad Institute Genome Sequencing Center for Infectious Disease"/>
            <person name="Wu L."/>
            <person name="Ma J."/>
        </authorList>
    </citation>
    <scope>NUCLEOTIDE SEQUENCE [LARGE SCALE GENOMIC DNA]</scope>
    <source>
        <strain evidence="6">CCUG 36956</strain>
    </source>
</reference>
<feature type="domain" description="Outer membrane protein assembly factor BamE" evidence="4">
    <location>
        <begin position="83"/>
        <end position="149"/>
    </location>
</feature>
<dbReference type="EMBL" id="JBHTCC010000001">
    <property type="protein sequence ID" value="MFC7296906.1"/>
    <property type="molecule type" value="Genomic_DNA"/>
</dbReference>
<protein>
    <submittedName>
        <fullName evidence="5">Outer membrane protein assembly factor BamE</fullName>
    </submittedName>
</protein>
<dbReference type="InterPro" id="IPR007450">
    <property type="entry name" value="BamE_dom"/>
</dbReference>
<keyword evidence="6" id="KW-1185">Reference proteome</keyword>
<evidence type="ECO:0000256" key="2">
    <source>
        <dbReference type="ARBA" id="ARBA00023136"/>
    </source>
</evidence>
<comment type="caution">
    <text evidence="5">The sequence shown here is derived from an EMBL/GenBank/DDBJ whole genome shotgun (WGS) entry which is preliminary data.</text>
</comment>
<feature type="chain" id="PRO_5046753886" evidence="3">
    <location>
        <begin position="21"/>
        <end position="169"/>
    </location>
</feature>
<proteinExistence type="predicted"/>
<name>A0ABW2J1J5_9BURK</name>
<evidence type="ECO:0000256" key="1">
    <source>
        <dbReference type="ARBA" id="ARBA00022729"/>
    </source>
</evidence>
<dbReference type="InterPro" id="IPR037873">
    <property type="entry name" value="BamE-like"/>
</dbReference>
<organism evidence="5 6">
    <name type="scientific">Herminiimonas aquatilis</name>
    <dbReference type="NCBI Taxonomy" id="345342"/>
    <lineage>
        <taxon>Bacteria</taxon>
        <taxon>Pseudomonadati</taxon>
        <taxon>Pseudomonadota</taxon>
        <taxon>Betaproteobacteria</taxon>
        <taxon>Burkholderiales</taxon>
        <taxon>Oxalobacteraceae</taxon>
        <taxon>Herminiimonas</taxon>
    </lineage>
</organism>
<gene>
    <name evidence="5" type="primary">bamE</name>
    <name evidence="5" type="ORF">ACFQO0_00465</name>
</gene>
<dbReference type="RefSeq" id="WP_382231996.1">
    <property type="nucleotide sequence ID" value="NZ_JBHTCC010000001.1"/>
</dbReference>
<dbReference type="Proteomes" id="UP001596379">
    <property type="component" value="Unassembled WGS sequence"/>
</dbReference>
<keyword evidence="2" id="KW-0472">Membrane</keyword>
<sequence length="169" mass="18810">MKSSQTAILGGLLLMLSACAALMPPPINVGEPEASVVAKLGRPTARIPDSNGYLLEYSRNPWGQAIDMARFDDDGRLISYEQVLTMEKFATIKPGVSTKTEVLRTIGHPSETSYLPRLQLEVWTYPYKESGVWNSMMHVHFNNNGTVNKMENGPDLRFDRDGKFGFGGW</sequence>
<evidence type="ECO:0000256" key="3">
    <source>
        <dbReference type="SAM" id="SignalP"/>
    </source>
</evidence>
<evidence type="ECO:0000313" key="6">
    <source>
        <dbReference type="Proteomes" id="UP001596379"/>
    </source>
</evidence>
<evidence type="ECO:0000259" key="4">
    <source>
        <dbReference type="Pfam" id="PF04355"/>
    </source>
</evidence>